<evidence type="ECO:0000313" key="1">
    <source>
        <dbReference type="EMBL" id="MPN50916.1"/>
    </source>
</evidence>
<proteinExistence type="predicted"/>
<accession>A0A645IIV3</accession>
<dbReference type="EMBL" id="VSSQ01115513">
    <property type="protein sequence ID" value="MPN50916.1"/>
    <property type="molecule type" value="Genomic_DNA"/>
</dbReference>
<name>A0A645IIV3_9ZZZZ</name>
<sequence length="73" mass="7938">MAVRDAVALYAIDAGGCHIKQHIDDGIGQQIDFIDIEHAIVRLGDQTRSEVHFVARERLGQVQTAGHMLDGGT</sequence>
<comment type="caution">
    <text evidence="1">The sequence shown here is derived from an EMBL/GenBank/DDBJ whole genome shotgun (WGS) entry which is preliminary data.</text>
</comment>
<protein>
    <submittedName>
        <fullName evidence="1">Uncharacterized protein</fullName>
    </submittedName>
</protein>
<organism evidence="1">
    <name type="scientific">bioreactor metagenome</name>
    <dbReference type="NCBI Taxonomy" id="1076179"/>
    <lineage>
        <taxon>unclassified sequences</taxon>
        <taxon>metagenomes</taxon>
        <taxon>ecological metagenomes</taxon>
    </lineage>
</organism>
<gene>
    <name evidence="1" type="ORF">SDC9_198556</name>
</gene>
<dbReference type="AlphaFoldDB" id="A0A645IIV3"/>
<reference evidence="1" key="1">
    <citation type="submission" date="2019-08" db="EMBL/GenBank/DDBJ databases">
        <authorList>
            <person name="Kucharzyk K."/>
            <person name="Murdoch R.W."/>
            <person name="Higgins S."/>
            <person name="Loffler F."/>
        </authorList>
    </citation>
    <scope>NUCLEOTIDE SEQUENCE</scope>
</reference>